<evidence type="ECO:0000313" key="1">
    <source>
        <dbReference type="EMBL" id="AKG42997.1"/>
    </source>
</evidence>
<dbReference type="EMBL" id="CP009922">
    <property type="protein sequence ID" value="AKG42997.1"/>
    <property type="molecule type" value="Genomic_DNA"/>
</dbReference>
<dbReference type="KEGG" id="sxi:SXIM_16130"/>
<dbReference type="AlphaFoldDB" id="A0A0F7FTG0"/>
<sequence length="46" mass="5064">MRWLPHVGPSPLVCGHGQKYGRCAVIQTVFTGILSRSRCCAPRRAP</sequence>
<dbReference type="STRING" id="408015.SXIM_16130"/>
<reference evidence="1" key="1">
    <citation type="submission" date="2019-08" db="EMBL/GenBank/DDBJ databases">
        <title>Complete genome sequence of a mangrove-derived Streptomyces xiamenensis.</title>
        <authorList>
            <person name="Xu J."/>
        </authorList>
    </citation>
    <scope>NUCLEOTIDE SEQUENCE</scope>
    <source>
        <strain evidence="1">318</strain>
    </source>
</reference>
<name>A0A0F7FTG0_9ACTN</name>
<dbReference type="HOGENOM" id="CLU_3189814_0_0_11"/>
<gene>
    <name evidence="1" type="ORF">SXIM_16130</name>
</gene>
<organism evidence="1 2">
    <name type="scientific">Streptomyces xiamenensis</name>
    <dbReference type="NCBI Taxonomy" id="408015"/>
    <lineage>
        <taxon>Bacteria</taxon>
        <taxon>Bacillati</taxon>
        <taxon>Actinomycetota</taxon>
        <taxon>Actinomycetes</taxon>
        <taxon>Kitasatosporales</taxon>
        <taxon>Streptomycetaceae</taxon>
        <taxon>Streptomyces</taxon>
    </lineage>
</organism>
<proteinExistence type="predicted"/>
<dbReference type="Proteomes" id="UP000034034">
    <property type="component" value="Chromosome"/>
</dbReference>
<keyword evidence="2" id="KW-1185">Reference proteome</keyword>
<protein>
    <submittedName>
        <fullName evidence="1">Uncharacterized protein</fullName>
    </submittedName>
</protein>
<accession>A0A0F7FTG0</accession>
<evidence type="ECO:0000313" key="2">
    <source>
        <dbReference type="Proteomes" id="UP000034034"/>
    </source>
</evidence>